<feature type="region of interest" description="Disordered" evidence="1">
    <location>
        <begin position="251"/>
        <end position="275"/>
    </location>
</feature>
<accession>A0A0G4E8W4</accession>
<evidence type="ECO:0000256" key="2">
    <source>
        <dbReference type="SAM" id="Phobius"/>
    </source>
</evidence>
<keyword evidence="2" id="KW-1133">Transmembrane helix</keyword>
<dbReference type="STRING" id="1169540.A0A0G4E8W4"/>
<dbReference type="InterPro" id="IPR029063">
    <property type="entry name" value="SAM-dependent_MTases_sf"/>
</dbReference>
<dbReference type="SUPFAM" id="SSF53335">
    <property type="entry name" value="S-adenosyl-L-methionine-dependent methyltransferases"/>
    <property type="match status" value="1"/>
</dbReference>
<organism evidence="4 5">
    <name type="scientific">Vitrella brassicaformis (strain CCMP3155)</name>
    <dbReference type="NCBI Taxonomy" id="1169540"/>
    <lineage>
        <taxon>Eukaryota</taxon>
        <taxon>Sar</taxon>
        <taxon>Alveolata</taxon>
        <taxon>Colpodellida</taxon>
        <taxon>Vitrellaceae</taxon>
        <taxon>Vitrella</taxon>
    </lineage>
</organism>
<dbReference type="CDD" id="cd02440">
    <property type="entry name" value="AdoMet_MTases"/>
    <property type="match status" value="1"/>
</dbReference>
<reference evidence="4 5" key="1">
    <citation type="submission" date="2014-11" db="EMBL/GenBank/DDBJ databases">
        <authorList>
            <person name="Zhu J."/>
            <person name="Qi W."/>
            <person name="Song R."/>
        </authorList>
    </citation>
    <scope>NUCLEOTIDE SEQUENCE [LARGE SCALE GENOMIC DNA]</scope>
</reference>
<dbReference type="InParanoid" id="A0A0G4E8W4"/>
<sequence length="374" mass="42823">MNRKSISLWHSLPLSIIAVMGLSTWQNRREMRRKAKGKPLPTEAERREIFDEGARGWDAMVFWDELSMSLTSWRFEVIRRAYGHVLEVAVGTGRNFQFYDHTKVKSIVAVDFSEGMLDVAASKRKYIHQAIPVQFEVADILHLDFPDDTFDTVVDTFGICSFEKPVESVNEMARVLKPKGSVLLLEHGCGTWNWMNMRLDKLLAEHVHKYACYHNRPIDQIVRQAGLEVIRCERRHSGTSYFIYATKTCHGKPPTRMETEEKTDETSSQPTATDDHQAGHILSLWARRRALKVRLAGTDHRAPVSCHRRLLPQALLTLIGACPFPLPRFEAIVRYVEPVVARVSDKVMQLWPEDCGTFKGMDDALEVARYAICK</sequence>
<evidence type="ECO:0000259" key="3">
    <source>
        <dbReference type="Pfam" id="PF08241"/>
    </source>
</evidence>
<dbReference type="Proteomes" id="UP000041254">
    <property type="component" value="Unassembled WGS sequence"/>
</dbReference>
<evidence type="ECO:0000313" key="5">
    <source>
        <dbReference type="Proteomes" id="UP000041254"/>
    </source>
</evidence>
<dbReference type="VEuPathDB" id="CryptoDB:Vbra_6699"/>
<dbReference type="OMA" id="ARYAICK"/>
<keyword evidence="5" id="KW-1185">Reference proteome</keyword>
<evidence type="ECO:0000313" key="4">
    <source>
        <dbReference type="EMBL" id="CEL91945.1"/>
    </source>
</evidence>
<dbReference type="Gene3D" id="3.40.50.150">
    <property type="entry name" value="Vaccinia Virus protein VP39"/>
    <property type="match status" value="1"/>
</dbReference>
<keyword evidence="2" id="KW-0472">Membrane</keyword>
<dbReference type="InterPro" id="IPR013216">
    <property type="entry name" value="Methyltransf_11"/>
</dbReference>
<dbReference type="InterPro" id="IPR050508">
    <property type="entry name" value="Methyltransf_Superfamily"/>
</dbReference>
<dbReference type="PhylomeDB" id="A0A0G4E8W4"/>
<evidence type="ECO:0000256" key="1">
    <source>
        <dbReference type="SAM" id="MobiDB-lite"/>
    </source>
</evidence>
<protein>
    <recommendedName>
        <fullName evidence="3">Methyltransferase type 11 domain-containing protein</fullName>
    </recommendedName>
</protein>
<keyword evidence="2" id="KW-0812">Transmembrane</keyword>
<name>A0A0G4E8W4_VITBC</name>
<dbReference type="PANTHER" id="PTHR42912:SF80">
    <property type="entry name" value="METHYLTRANSFERASE DOMAIN-CONTAINING PROTEIN"/>
    <property type="match status" value="1"/>
</dbReference>
<dbReference type="PANTHER" id="PTHR42912">
    <property type="entry name" value="METHYLTRANSFERASE"/>
    <property type="match status" value="1"/>
</dbReference>
<feature type="transmembrane region" description="Helical" evidence="2">
    <location>
        <begin position="6"/>
        <end position="25"/>
    </location>
</feature>
<dbReference type="AlphaFoldDB" id="A0A0G4E8W4"/>
<dbReference type="Pfam" id="PF08241">
    <property type="entry name" value="Methyltransf_11"/>
    <property type="match status" value="1"/>
</dbReference>
<proteinExistence type="predicted"/>
<feature type="domain" description="Methyltransferase type 11" evidence="3">
    <location>
        <begin position="86"/>
        <end position="183"/>
    </location>
</feature>
<gene>
    <name evidence="4" type="ORF">Vbra_6699</name>
</gene>
<dbReference type="GO" id="GO:0008757">
    <property type="term" value="F:S-adenosylmethionine-dependent methyltransferase activity"/>
    <property type="evidence" value="ECO:0007669"/>
    <property type="project" value="InterPro"/>
</dbReference>
<dbReference type="EMBL" id="CDMY01000033">
    <property type="protein sequence ID" value="CEL91945.1"/>
    <property type="molecule type" value="Genomic_DNA"/>
</dbReference>
<dbReference type="OrthoDB" id="416496at2759"/>